<accession>A0A0F9HY49</accession>
<comment type="caution">
    <text evidence="1">The sequence shown here is derived from an EMBL/GenBank/DDBJ whole genome shotgun (WGS) entry which is preliminary data.</text>
</comment>
<evidence type="ECO:0000313" key="1">
    <source>
        <dbReference type="EMBL" id="KKM08007.1"/>
    </source>
</evidence>
<dbReference type="EMBL" id="LAZR01015648">
    <property type="protein sequence ID" value="KKM08007.1"/>
    <property type="molecule type" value="Genomic_DNA"/>
</dbReference>
<sequence>MTIIVLNTLFVSKNFNSLNLTEDEFQNKNENIVSIDSPAPKTSIDTSMLQDPYTKNFENLKEFFINNYQSDLDYDIP</sequence>
<protein>
    <submittedName>
        <fullName evidence="1">Uncharacterized protein</fullName>
    </submittedName>
</protein>
<name>A0A0F9HY49_9ZZZZ</name>
<proteinExistence type="predicted"/>
<dbReference type="AlphaFoldDB" id="A0A0F9HY49"/>
<reference evidence="1" key="1">
    <citation type="journal article" date="2015" name="Nature">
        <title>Complex archaea that bridge the gap between prokaryotes and eukaryotes.</title>
        <authorList>
            <person name="Spang A."/>
            <person name="Saw J.H."/>
            <person name="Jorgensen S.L."/>
            <person name="Zaremba-Niedzwiedzka K."/>
            <person name="Martijn J."/>
            <person name="Lind A.E."/>
            <person name="van Eijk R."/>
            <person name="Schleper C."/>
            <person name="Guy L."/>
            <person name="Ettema T.J."/>
        </authorList>
    </citation>
    <scope>NUCLEOTIDE SEQUENCE</scope>
</reference>
<gene>
    <name evidence="1" type="ORF">LCGC14_1728240</name>
</gene>
<organism evidence="1">
    <name type="scientific">marine sediment metagenome</name>
    <dbReference type="NCBI Taxonomy" id="412755"/>
    <lineage>
        <taxon>unclassified sequences</taxon>
        <taxon>metagenomes</taxon>
        <taxon>ecological metagenomes</taxon>
    </lineage>
</organism>
<feature type="non-terminal residue" evidence="1">
    <location>
        <position position="77"/>
    </location>
</feature>